<feature type="transmembrane region" description="Helical" evidence="8">
    <location>
        <begin position="130"/>
        <end position="152"/>
    </location>
</feature>
<feature type="transmembrane region" description="Helical" evidence="8">
    <location>
        <begin position="197"/>
        <end position="219"/>
    </location>
</feature>
<dbReference type="PROSITE" id="PS50850">
    <property type="entry name" value="MFS"/>
    <property type="match status" value="1"/>
</dbReference>
<dbReference type="VEuPathDB" id="FungiDB:ASPCADRAFT_396347"/>
<dbReference type="PANTHER" id="PTHR43791:SF47">
    <property type="entry name" value="MAJOR FACILITATOR SUPERFAMILY (MFS) PROFILE DOMAIN-CONTAINING PROTEIN-RELATED"/>
    <property type="match status" value="1"/>
</dbReference>
<dbReference type="SUPFAM" id="SSF103473">
    <property type="entry name" value="MFS general substrate transporter"/>
    <property type="match status" value="1"/>
</dbReference>
<feature type="transmembrane region" description="Helical" evidence="8">
    <location>
        <begin position="398"/>
        <end position="418"/>
    </location>
</feature>
<feature type="transmembrane region" description="Helical" evidence="8">
    <location>
        <begin position="38"/>
        <end position="65"/>
    </location>
</feature>
<dbReference type="AlphaFoldDB" id="A0A1R3RQV2"/>
<dbReference type="PANTHER" id="PTHR43791">
    <property type="entry name" value="PERMEASE-RELATED"/>
    <property type="match status" value="1"/>
</dbReference>
<dbReference type="InterPro" id="IPR036259">
    <property type="entry name" value="MFS_trans_sf"/>
</dbReference>
<gene>
    <name evidence="10" type="ORF">ASPCADRAFT_396347</name>
</gene>
<comment type="similarity">
    <text evidence="2">Belongs to the major facilitator superfamily.</text>
</comment>
<evidence type="ECO:0000256" key="1">
    <source>
        <dbReference type="ARBA" id="ARBA00004141"/>
    </source>
</evidence>
<evidence type="ECO:0000256" key="2">
    <source>
        <dbReference type="ARBA" id="ARBA00008335"/>
    </source>
</evidence>
<evidence type="ECO:0000256" key="7">
    <source>
        <dbReference type="SAM" id="MobiDB-lite"/>
    </source>
</evidence>
<feature type="domain" description="Major facilitator superfamily (MFS) profile" evidence="9">
    <location>
        <begin position="38"/>
        <end position="458"/>
    </location>
</feature>
<evidence type="ECO:0000256" key="8">
    <source>
        <dbReference type="SAM" id="Phobius"/>
    </source>
</evidence>
<feature type="transmembrane region" description="Helical" evidence="8">
    <location>
        <begin position="430"/>
        <end position="454"/>
    </location>
</feature>
<keyword evidence="5 8" id="KW-1133">Transmembrane helix</keyword>
<organism evidence="10 11">
    <name type="scientific">Aspergillus carbonarius (strain ITEM 5010)</name>
    <dbReference type="NCBI Taxonomy" id="602072"/>
    <lineage>
        <taxon>Eukaryota</taxon>
        <taxon>Fungi</taxon>
        <taxon>Dikarya</taxon>
        <taxon>Ascomycota</taxon>
        <taxon>Pezizomycotina</taxon>
        <taxon>Eurotiomycetes</taxon>
        <taxon>Eurotiomycetidae</taxon>
        <taxon>Eurotiales</taxon>
        <taxon>Aspergillaceae</taxon>
        <taxon>Aspergillus</taxon>
        <taxon>Aspergillus subgen. Circumdati</taxon>
    </lineage>
</organism>
<dbReference type="EMBL" id="KV907498">
    <property type="protein sequence ID" value="OOF96848.1"/>
    <property type="molecule type" value="Genomic_DNA"/>
</dbReference>
<dbReference type="InterPro" id="IPR020846">
    <property type="entry name" value="MFS_dom"/>
</dbReference>
<dbReference type="GO" id="GO:0016020">
    <property type="term" value="C:membrane"/>
    <property type="evidence" value="ECO:0007669"/>
    <property type="project" value="UniProtKB-SubCell"/>
</dbReference>
<keyword evidence="3" id="KW-0813">Transport</keyword>
<evidence type="ECO:0000256" key="4">
    <source>
        <dbReference type="ARBA" id="ARBA00022692"/>
    </source>
</evidence>
<evidence type="ECO:0000313" key="11">
    <source>
        <dbReference type="Proteomes" id="UP000188318"/>
    </source>
</evidence>
<dbReference type="GO" id="GO:0022857">
    <property type="term" value="F:transmembrane transporter activity"/>
    <property type="evidence" value="ECO:0007669"/>
    <property type="project" value="InterPro"/>
</dbReference>
<sequence>MADDAVKSVSVDATSSSDDMKLTPHEQRRLIRRVDMRLIVMLGLLHTVSLIDRGNLSTAAVAGMLKELHLHGNQYNVIAVVFFPPYICLQMLGPVFIRKLGPKVFLASICFIWGVTMMCGGFVHNWTQLVGIRIIIGALEAGFFPAAVYLIATWYTRYQTQKRFAIFYLLGCVASTFTGILSYGITFMNGLGNLSSWRWIFIIQGLLTCTLAALSYFILIDFPDRMQSTTAKPPFLSPREHTFIIQQIQIDRADATLEPFNLKKYLLAALDLNIWAFGLIYFCTTTTAYSIAYFLPLIYRQGMGFSEGASLCLFAPPYVAAGILMFGTSWVGDRYRLRGPVLVFNACLAVVGLVLMTYTTSNGTKLLGCFFTTMGANSNVPAAMAYQANNTRGQWKRAACSAIFVGLGAAGGMVGSLVFRSQDAPQYRPGMYTCLGTSVGVVVLVVGMTGRLYLGNRRIRMAELVGEGRGEGYADGGREGDGVGWRYTY</sequence>
<feature type="transmembrane region" description="Helical" evidence="8">
    <location>
        <begin position="104"/>
        <end position="124"/>
    </location>
</feature>
<protein>
    <recommendedName>
        <fullName evidence="9">Major facilitator superfamily (MFS) profile domain-containing protein</fullName>
    </recommendedName>
</protein>
<keyword evidence="6 8" id="KW-0472">Membrane</keyword>
<keyword evidence="11" id="KW-1185">Reference proteome</keyword>
<feature type="region of interest" description="Disordered" evidence="7">
    <location>
        <begin position="1"/>
        <end position="21"/>
    </location>
</feature>
<comment type="subcellular location">
    <subcellularLocation>
        <location evidence="1">Membrane</location>
        <topology evidence="1">Multi-pass membrane protein</topology>
    </subcellularLocation>
</comment>
<proteinExistence type="inferred from homology"/>
<accession>A0A1R3RQV2</accession>
<feature type="transmembrane region" description="Helical" evidence="8">
    <location>
        <begin position="339"/>
        <end position="359"/>
    </location>
</feature>
<dbReference type="Proteomes" id="UP000188318">
    <property type="component" value="Unassembled WGS sequence"/>
</dbReference>
<evidence type="ECO:0000313" key="10">
    <source>
        <dbReference type="EMBL" id="OOF96848.1"/>
    </source>
</evidence>
<name>A0A1R3RQV2_ASPC5</name>
<feature type="transmembrane region" description="Helical" evidence="8">
    <location>
        <begin position="272"/>
        <end position="296"/>
    </location>
</feature>
<dbReference type="InterPro" id="IPR011701">
    <property type="entry name" value="MFS"/>
</dbReference>
<feature type="compositionally biased region" description="Low complexity" evidence="7">
    <location>
        <begin position="7"/>
        <end position="17"/>
    </location>
</feature>
<dbReference type="Gene3D" id="1.20.1250.20">
    <property type="entry name" value="MFS general substrate transporter like domains"/>
    <property type="match status" value="2"/>
</dbReference>
<reference evidence="11" key="1">
    <citation type="journal article" date="2017" name="Genome Biol.">
        <title>Comparative genomics reveals high biological diversity and specific adaptations in the industrially and medically important fungal genus Aspergillus.</title>
        <authorList>
            <person name="de Vries R.P."/>
            <person name="Riley R."/>
            <person name="Wiebenga A."/>
            <person name="Aguilar-Osorio G."/>
            <person name="Amillis S."/>
            <person name="Uchima C.A."/>
            <person name="Anderluh G."/>
            <person name="Asadollahi M."/>
            <person name="Askin M."/>
            <person name="Barry K."/>
            <person name="Battaglia E."/>
            <person name="Bayram O."/>
            <person name="Benocci T."/>
            <person name="Braus-Stromeyer S.A."/>
            <person name="Caldana C."/>
            <person name="Canovas D."/>
            <person name="Cerqueira G.C."/>
            <person name="Chen F."/>
            <person name="Chen W."/>
            <person name="Choi C."/>
            <person name="Clum A."/>
            <person name="Dos Santos R.A."/>
            <person name="Damasio A.R."/>
            <person name="Diallinas G."/>
            <person name="Emri T."/>
            <person name="Fekete E."/>
            <person name="Flipphi M."/>
            <person name="Freyberg S."/>
            <person name="Gallo A."/>
            <person name="Gournas C."/>
            <person name="Habgood R."/>
            <person name="Hainaut M."/>
            <person name="Harispe M.L."/>
            <person name="Henrissat B."/>
            <person name="Hilden K.S."/>
            <person name="Hope R."/>
            <person name="Hossain A."/>
            <person name="Karabika E."/>
            <person name="Karaffa L."/>
            <person name="Karanyi Z."/>
            <person name="Krasevec N."/>
            <person name="Kuo A."/>
            <person name="Kusch H."/>
            <person name="LaButti K."/>
            <person name="Lagendijk E.L."/>
            <person name="Lapidus A."/>
            <person name="Levasseur A."/>
            <person name="Lindquist E."/>
            <person name="Lipzen A."/>
            <person name="Logrieco A.F."/>
            <person name="MacCabe A."/>
            <person name="Maekelae M.R."/>
            <person name="Malavazi I."/>
            <person name="Melin P."/>
            <person name="Meyer V."/>
            <person name="Mielnichuk N."/>
            <person name="Miskei M."/>
            <person name="Molnar A.P."/>
            <person name="Mule G."/>
            <person name="Ngan C.Y."/>
            <person name="Orejas M."/>
            <person name="Orosz E."/>
            <person name="Ouedraogo J.P."/>
            <person name="Overkamp K.M."/>
            <person name="Park H.-S."/>
            <person name="Perrone G."/>
            <person name="Piumi F."/>
            <person name="Punt P.J."/>
            <person name="Ram A.F."/>
            <person name="Ramon A."/>
            <person name="Rauscher S."/>
            <person name="Record E."/>
            <person name="Riano-Pachon D.M."/>
            <person name="Robert V."/>
            <person name="Roehrig J."/>
            <person name="Ruller R."/>
            <person name="Salamov A."/>
            <person name="Salih N.S."/>
            <person name="Samson R.A."/>
            <person name="Sandor E."/>
            <person name="Sanguinetti M."/>
            <person name="Schuetze T."/>
            <person name="Sepcic K."/>
            <person name="Shelest E."/>
            <person name="Sherlock G."/>
            <person name="Sophianopoulou V."/>
            <person name="Squina F.M."/>
            <person name="Sun H."/>
            <person name="Susca A."/>
            <person name="Todd R.B."/>
            <person name="Tsang A."/>
            <person name="Unkles S.E."/>
            <person name="van de Wiele N."/>
            <person name="van Rossen-Uffink D."/>
            <person name="Oliveira J.V."/>
            <person name="Vesth T.C."/>
            <person name="Visser J."/>
            <person name="Yu J.-H."/>
            <person name="Zhou M."/>
            <person name="Andersen M.R."/>
            <person name="Archer D.B."/>
            <person name="Baker S.E."/>
            <person name="Benoit I."/>
            <person name="Brakhage A.A."/>
            <person name="Braus G.H."/>
            <person name="Fischer R."/>
            <person name="Frisvad J.C."/>
            <person name="Goldman G.H."/>
            <person name="Houbraken J."/>
            <person name="Oakley B."/>
            <person name="Pocsi I."/>
            <person name="Scazzocchio C."/>
            <person name="Seiboth B."/>
            <person name="vanKuyk P.A."/>
            <person name="Wortman J."/>
            <person name="Dyer P.S."/>
            <person name="Grigoriev I.V."/>
        </authorList>
    </citation>
    <scope>NUCLEOTIDE SEQUENCE [LARGE SCALE GENOMIC DNA]</scope>
    <source>
        <strain evidence="11">ITEM 5010</strain>
    </source>
</reference>
<evidence type="ECO:0000259" key="9">
    <source>
        <dbReference type="PROSITE" id="PS50850"/>
    </source>
</evidence>
<dbReference type="OMA" id="DINIWGF"/>
<dbReference type="OrthoDB" id="3639251at2759"/>
<feature type="transmembrane region" description="Helical" evidence="8">
    <location>
        <begin position="77"/>
        <end position="97"/>
    </location>
</feature>
<feature type="transmembrane region" description="Helical" evidence="8">
    <location>
        <begin position="308"/>
        <end position="327"/>
    </location>
</feature>
<evidence type="ECO:0000256" key="3">
    <source>
        <dbReference type="ARBA" id="ARBA00022448"/>
    </source>
</evidence>
<evidence type="ECO:0000256" key="6">
    <source>
        <dbReference type="ARBA" id="ARBA00023136"/>
    </source>
</evidence>
<evidence type="ECO:0000256" key="5">
    <source>
        <dbReference type="ARBA" id="ARBA00022989"/>
    </source>
</evidence>
<dbReference type="Pfam" id="PF07690">
    <property type="entry name" value="MFS_1"/>
    <property type="match status" value="1"/>
</dbReference>
<keyword evidence="4 8" id="KW-0812">Transmembrane</keyword>
<dbReference type="FunFam" id="1.20.1250.20:FF:000018">
    <property type="entry name" value="MFS transporter permease"/>
    <property type="match status" value="1"/>
</dbReference>
<dbReference type="FunFam" id="1.20.1250.20:FF:000013">
    <property type="entry name" value="MFS general substrate transporter"/>
    <property type="match status" value="1"/>
</dbReference>
<feature type="transmembrane region" description="Helical" evidence="8">
    <location>
        <begin position="164"/>
        <end position="185"/>
    </location>
</feature>
<dbReference type="STRING" id="602072.A0A1R3RQV2"/>
<feature type="transmembrane region" description="Helical" evidence="8">
    <location>
        <begin position="365"/>
        <end position="386"/>
    </location>
</feature>